<sequence>MTEPMTLRARLAAPVKDVHQALTDPAALRVWLAEHTEVDLPERYEFWGRYTPEGDAPRQRLLHADDRTLRLAWSLDGVETTVEITLEEDGAESTILSLSQSHFDYQEMITGSSIRGVLQTFWCQAVANLADYVQGREVGPRCDFTDPVLRGEVVIASPVEKVFHSLVDSGEVSAWFGYPIEIEPHVGGRFAMGGIDNNPQPAKIIDLVPGRSISVDWGPAGVMSWELEGSEGKTRLTFVSSGFDEARPPYAAWGGWLAGVAELRRFHELAGWRPVLLADAA</sequence>
<comment type="caution">
    <text evidence="3">The sequence shown here is derived from an EMBL/GenBank/DDBJ whole genome shotgun (WGS) entry which is preliminary data.</text>
</comment>
<evidence type="ECO:0000313" key="4">
    <source>
        <dbReference type="Proteomes" id="UP000610966"/>
    </source>
</evidence>
<name>A0A8J3R3T6_9ACTN</name>
<dbReference type="InterPro" id="IPR013538">
    <property type="entry name" value="ASHA1/2-like_C"/>
</dbReference>
<protein>
    <recommendedName>
        <fullName evidence="2">Activator of Hsp90 ATPase homologue 1/2-like C-terminal domain-containing protein</fullName>
    </recommendedName>
</protein>
<dbReference type="Gene3D" id="3.30.530.20">
    <property type="match status" value="2"/>
</dbReference>
<dbReference type="Proteomes" id="UP000610966">
    <property type="component" value="Unassembled WGS sequence"/>
</dbReference>
<evidence type="ECO:0000259" key="2">
    <source>
        <dbReference type="Pfam" id="PF08327"/>
    </source>
</evidence>
<comment type="similarity">
    <text evidence="1">Belongs to the AHA1 family.</text>
</comment>
<dbReference type="SUPFAM" id="SSF55961">
    <property type="entry name" value="Bet v1-like"/>
    <property type="match status" value="2"/>
</dbReference>
<dbReference type="InterPro" id="IPR023393">
    <property type="entry name" value="START-like_dom_sf"/>
</dbReference>
<feature type="domain" description="Activator of Hsp90 ATPase homologue 1/2-like C-terminal" evidence="2">
    <location>
        <begin position="157"/>
        <end position="257"/>
    </location>
</feature>
<reference evidence="3" key="1">
    <citation type="submission" date="2021-01" db="EMBL/GenBank/DDBJ databases">
        <title>Whole genome shotgun sequence of Sphaerimonospora thailandensis NBRC 107569.</title>
        <authorList>
            <person name="Komaki H."/>
            <person name="Tamura T."/>
        </authorList>
    </citation>
    <scope>NUCLEOTIDE SEQUENCE</scope>
    <source>
        <strain evidence="3">NBRC 107569</strain>
    </source>
</reference>
<dbReference type="AlphaFoldDB" id="A0A8J3R3T6"/>
<evidence type="ECO:0000256" key="1">
    <source>
        <dbReference type="ARBA" id="ARBA00006817"/>
    </source>
</evidence>
<dbReference type="RefSeq" id="WP_239089337.1">
    <property type="nucleotide sequence ID" value="NZ_BOOG01000008.1"/>
</dbReference>
<organism evidence="3 4">
    <name type="scientific">Sphaerimonospora thailandensis</name>
    <dbReference type="NCBI Taxonomy" id="795644"/>
    <lineage>
        <taxon>Bacteria</taxon>
        <taxon>Bacillati</taxon>
        <taxon>Actinomycetota</taxon>
        <taxon>Actinomycetes</taxon>
        <taxon>Streptosporangiales</taxon>
        <taxon>Streptosporangiaceae</taxon>
        <taxon>Sphaerimonospora</taxon>
    </lineage>
</organism>
<proteinExistence type="inferred from homology"/>
<accession>A0A8J3R3T6</accession>
<dbReference type="Pfam" id="PF08327">
    <property type="entry name" value="AHSA1"/>
    <property type="match status" value="2"/>
</dbReference>
<evidence type="ECO:0000313" key="3">
    <source>
        <dbReference type="EMBL" id="GIH68587.1"/>
    </source>
</evidence>
<keyword evidence="4" id="KW-1185">Reference proteome</keyword>
<feature type="domain" description="Activator of Hsp90 ATPase homologue 1/2-like C-terminal" evidence="2">
    <location>
        <begin position="13"/>
        <end position="133"/>
    </location>
</feature>
<dbReference type="CDD" id="cd07814">
    <property type="entry name" value="SRPBCC_CalC_Aha1-like"/>
    <property type="match status" value="1"/>
</dbReference>
<gene>
    <name evidence="3" type="ORF">Mth01_08400</name>
</gene>
<dbReference type="EMBL" id="BOOG01000008">
    <property type="protein sequence ID" value="GIH68587.1"/>
    <property type="molecule type" value="Genomic_DNA"/>
</dbReference>